<evidence type="ECO:0000256" key="1">
    <source>
        <dbReference type="ARBA" id="ARBA00006620"/>
    </source>
</evidence>
<dbReference type="KEGG" id="crz:D1345_05770"/>
<keyword evidence="4" id="KW-0255">Endonuclease</keyword>
<reference evidence="8 9" key="1">
    <citation type="submission" date="2018-08" db="EMBL/GenBank/DDBJ databases">
        <title>Complete genome sequence of JP2-74.</title>
        <authorList>
            <person name="Wu L."/>
        </authorList>
    </citation>
    <scope>NUCLEOTIDE SEQUENCE [LARGE SCALE GENOMIC DNA]</scope>
    <source>
        <strain evidence="8 9">JP2-74</strain>
    </source>
</reference>
<dbReference type="RefSeq" id="WP_043634155.1">
    <property type="nucleotide sequence ID" value="NZ_CP031968.1"/>
</dbReference>
<evidence type="ECO:0000256" key="6">
    <source>
        <dbReference type="ARBA" id="ARBA00022884"/>
    </source>
</evidence>
<dbReference type="PANTHER" id="PTHR34873:SF3">
    <property type="entry name" value="ADDICTION MODULE TOXIN, HICA FAMILY"/>
    <property type="match status" value="1"/>
</dbReference>
<dbReference type="GO" id="GO:0003729">
    <property type="term" value="F:mRNA binding"/>
    <property type="evidence" value="ECO:0007669"/>
    <property type="project" value="InterPro"/>
</dbReference>
<dbReference type="Pfam" id="PF07927">
    <property type="entry name" value="HicA_toxin"/>
    <property type="match status" value="1"/>
</dbReference>
<dbReference type="AlphaFoldDB" id="A0AAD0RNH3"/>
<dbReference type="PANTHER" id="PTHR34873">
    <property type="entry name" value="SSR1766 PROTEIN"/>
    <property type="match status" value="1"/>
</dbReference>
<keyword evidence="2" id="KW-1277">Toxin-antitoxin system</keyword>
<keyword evidence="9" id="KW-1185">Reference proteome</keyword>
<gene>
    <name evidence="8" type="ORF">D1345_05770</name>
</gene>
<proteinExistence type="inferred from homology"/>
<protein>
    <submittedName>
        <fullName evidence="8">Type II toxin-antitoxin system HicA family toxin</fullName>
    </submittedName>
</protein>
<evidence type="ECO:0000313" key="9">
    <source>
        <dbReference type="Proteomes" id="UP000259465"/>
    </source>
</evidence>
<accession>A0AAD0RNH3</accession>
<dbReference type="InterPro" id="IPR012933">
    <property type="entry name" value="HicA_mRNA_interferase"/>
</dbReference>
<name>A0AAD0RNH3_9NEIS</name>
<evidence type="ECO:0000313" key="8">
    <source>
        <dbReference type="EMBL" id="AXT45712.1"/>
    </source>
</evidence>
<dbReference type="GO" id="GO:0016787">
    <property type="term" value="F:hydrolase activity"/>
    <property type="evidence" value="ECO:0007669"/>
    <property type="project" value="UniProtKB-KW"/>
</dbReference>
<evidence type="ECO:0000256" key="4">
    <source>
        <dbReference type="ARBA" id="ARBA00022759"/>
    </source>
</evidence>
<keyword evidence="7" id="KW-0346">Stress response</keyword>
<dbReference type="SUPFAM" id="SSF54786">
    <property type="entry name" value="YcfA/nrd intein domain"/>
    <property type="match status" value="1"/>
</dbReference>
<dbReference type="InterPro" id="IPR038570">
    <property type="entry name" value="HicA_sf"/>
</dbReference>
<evidence type="ECO:0000256" key="5">
    <source>
        <dbReference type="ARBA" id="ARBA00022801"/>
    </source>
</evidence>
<comment type="similarity">
    <text evidence="1">Belongs to the HicA mRNA interferase family.</text>
</comment>
<evidence type="ECO:0000256" key="3">
    <source>
        <dbReference type="ARBA" id="ARBA00022722"/>
    </source>
</evidence>
<dbReference type="Gene3D" id="3.30.920.30">
    <property type="entry name" value="Hypothetical protein"/>
    <property type="match status" value="1"/>
</dbReference>
<dbReference type="GO" id="GO:0004519">
    <property type="term" value="F:endonuclease activity"/>
    <property type="evidence" value="ECO:0007669"/>
    <property type="project" value="UniProtKB-KW"/>
</dbReference>
<dbReference type="EMBL" id="CP031968">
    <property type="protein sequence ID" value="AXT45712.1"/>
    <property type="molecule type" value="Genomic_DNA"/>
</dbReference>
<keyword evidence="5" id="KW-0378">Hydrolase</keyword>
<organism evidence="8 9">
    <name type="scientific">Chromobacterium rhizoryzae</name>
    <dbReference type="NCBI Taxonomy" id="1778675"/>
    <lineage>
        <taxon>Bacteria</taxon>
        <taxon>Pseudomonadati</taxon>
        <taxon>Pseudomonadota</taxon>
        <taxon>Betaproteobacteria</taxon>
        <taxon>Neisseriales</taxon>
        <taxon>Chromobacteriaceae</taxon>
        <taxon>Chromobacterium</taxon>
    </lineage>
</organism>
<sequence>MTSKEVISMIEADGWYLVAAKGSHQQFKHPIKTGRVTVPHPKKDIPIGTLNSIKKQAGLK</sequence>
<keyword evidence="3" id="KW-0540">Nuclease</keyword>
<evidence type="ECO:0000256" key="7">
    <source>
        <dbReference type="ARBA" id="ARBA00023016"/>
    </source>
</evidence>
<keyword evidence="6" id="KW-0694">RNA-binding</keyword>
<dbReference type="Proteomes" id="UP000259465">
    <property type="component" value="Chromosome"/>
</dbReference>
<evidence type="ECO:0000256" key="2">
    <source>
        <dbReference type="ARBA" id="ARBA00022649"/>
    </source>
</evidence>